<dbReference type="KEGG" id="gtr:GLOTRDRAFT_141512"/>
<sequence>MEAIDGPTLEMLDIKDRPQEQQIDFITRLRHGLRAIRFAGIEQTDWHLNQILCPPDPRDPSLAPDIVFIDFAFALQNLGEEEGCPLHLDPRNLENALYDWGIDEDIMKSCWFEATEEEY</sequence>
<reference evidence="1 2" key="1">
    <citation type="journal article" date="2012" name="Science">
        <title>The Paleozoic origin of enzymatic lignin decomposition reconstructed from 31 fungal genomes.</title>
        <authorList>
            <person name="Floudas D."/>
            <person name="Binder M."/>
            <person name="Riley R."/>
            <person name="Barry K."/>
            <person name="Blanchette R.A."/>
            <person name="Henrissat B."/>
            <person name="Martinez A.T."/>
            <person name="Otillar R."/>
            <person name="Spatafora J.W."/>
            <person name="Yadav J.S."/>
            <person name="Aerts A."/>
            <person name="Benoit I."/>
            <person name="Boyd A."/>
            <person name="Carlson A."/>
            <person name="Copeland A."/>
            <person name="Coutinho P.M."/>
            <person name="de Vries R.P."/>
            <person name="Ferreira P."/>
            <person name="Findley K."/>
            <person name="Foster B."/>
            <person name="Gaskell J."/>
            <person name="Glotzer D."/>
            <person name="Gorecki P."/>
            <person name="Heitman J."/>
            <person name="Hesse C."/>
            <person name="Hori C."/>
            <person name="Igarashi K."/>
            <person name="Jurgens J.A."/>
            <person name="Kallen N."/>
            <person name="Kersten P."/>
            <person name="Kohler A."/>
            <person name="Kuees U."/>
            <person name="Kumar T.K.A."/>
            <person name="Kuo A."/>
            <person name="LaButti K."/>
            <person name="Larrondo L.F."/>
            <person name="Lindquist E."/>
            <person name="Ling A."/>
            <person name="Lombard V."/>
            <person name="Lucas S."/>
            <person name="Lundell T."/>
            <person name="Martin R."/>
            <person name="McLaughlin D.J."/>
            <person name="Morgenstern I."/>
            <person name="Morin E."/>
            <person name="Murat C."/>
            <person name="Nagy L.G."/>
            <person name="Nolan M."/>
            <person name="Ohm R.A."/>
            <person name="Patyshakuliyeva A."/>
            <person name="Rokas A."/>
            <person name="Ruiz-Duenas F.J."/>
            <person name="Sabat G."/>
            <person name="Salamov A."/>
            <person name="Samejima M."/>
            <person name="Schmutz J."/>
            <person name="Slot J.C."/>
            <person name="St John F."/>
            <person name="Stenlid J."/>
            <person name="Sun H."/>
            <person name="Sun S."/>
            <person name="Syed K."/>
            <person name="Tsang A."/>
            <person name="Wiebenga A."/>
            <person name="Young D."/>
            <person name="Pisabarro A."/>
            <person name="Eastwood D.C."/>
            <person name="Martin F."/>
            <person name="Cullen D."/>
            <person name="Grigoriev I.V."/>
            <person name="Hibbett D.S."/>
        </authorList>
    </citation>
    <scope>NUCLEOTIDE SEQUENCE [LARGE SCALE GENOMIC DNA]</scope>
    <source>
        <strain evidence="1 2">ATCC 11539</strain>
    </source>
</reference>
<accession>S7PRD0</accession>
<gene>
    <name evidence="1" type="ORF">GLOTRDRAFT_141512</name>
</gene>
<dbReference type="RefSeq" id="XP_007871130.1">
    <property type="nucleotide sequence ID" value="XM_007872939.1"/>
</dbReference>
<organism evidence="1 2">
    <name type="scientific">Gloeophyllum trabeum (strain ATCC 11539 / FP-39264 / Madison 617)</name>
    <name type="common">Brown rot fungus</name>
    <dbReference type="NCBI Taxonomy" id="670483"/>
    <lineage>
        <taxon>Eukaryota</taxon>
        <taxon>Fungi</taxon>
        <taxon>Dikarya</taxon>
        <taxon>Basidiomycota</taxon>
        <taxon>Agaricomycotina</taxon>
        <taxon>Agaricomycetes</taxon>
        <taxon>Gloeophyllales</taxon>
        <taxon>Gloeophyllaceae</taxon>
        <taxon>Gloeophyllum</taxon>
    </lineage>
</organism>
<dbReference type="HOGENOM" id="CLU_2158689_0_0_1"/>
<protein>
    <recommendedName>
        <fullName evidence="3">Fungal-type protein kinase domain-containing protein</fullName>
    </recommendedName>
</protein>
<proteinExistence type="predicted"/>
<dbReference type="AlphaFoldDB" id="S7PRD0"/>
<evidence type="ECO:0000313" key="1">
    <source>
        <dbReference type="EMBL" id="EPQ50416.1"/>
    </source>
</evidence>
<name>S7PRD0_GLOTA</name>
<evidence type="ECO:0000313" key="2">
    <source>
        <dbReference type="Proteomes" id="UP000030669"/>
    </source>
</evidence>
<keyword evidence="2" id="KW-1185">Reference proteome</keyword>
<evidence type="ECO:0008006" key="3">
    <source>
        <dbReference type="Google" id="ProtNLM"/>
    </source>
</evidence>
<dbReference type="Proteomes" id="UP000030669">
    <property type="component" value="Unassembled WGS sequence"/>
</dbReference>
<dbReference type="GeneID" id="19304794"/>
<dbReference type="OrthoDB" id="3138711at2759"/>
<dbReference type="EMBL" id="KB469316">
    <property type="protein sequence ID" value="EPQ50416.1"/>
    <property type="molecule type" value="Genomic_DNA"/>
</dbReference>